<evidence type="ECO:0000313" key="6">
    <source>
        <dbReference type="EMBL" id="MCB8882998.1"/>
    </source>
</evidence>
<evidence type="ECO:0000256" key="4">
    <source>
        <dbReference type="RuleBase" id="RU365090"/>
    </source>
</evidence>
<dbReference type="Gene3D" id="3.90.105.10">
    <property type="entry name" value="Molybdopterin biosynthesis moea protein, domain 2"/>
    <property type="match status" value="1"/>
</dbReference>
<comment type="pathway">
    <text evidence="4">Cofactor biosynthesis; molybdopterin biosynthesis.</text>
</comment>
<protein>
    <recommendedName>
        <fullName evidence="4">Molybdopterin molybdenumtransferase</fullName>
        <ecNumber evidence="4">2.10.1.1</ecNumber>
    </recommendedName>
</protein>
<keyword evidence="4" id="KW-0501">Molybdenum cofactor biosynthesis</keyword>
<dbReference type="GO" id="GO:0061599">
    <property type="term" value="F:molybdopterin molybdotransferase activity"/>
    <property type="evidence" value="ECO:0007669"/>
    <property type="project" value="UniProtKB-UniRule"/>
</dbReference>
<keyword evidence="4" id="KW-0479">Metal-binding</keyword>
<evidence type="ECO:0000256" key="1">
    <source>
        <dbReference type="ARBA" id="ARBA00002901"/>
    </source>
</evidence>
<dbReference type="GO" id="GO:0006777">
    <property type="term" value="P:Mo-molybdopterin cofactor biosynthetic process"/>
    <property type="evidence" value="ECO:0007669"/>
    <property type="project" value="UniProtKB-UniRule"/>
</dbReference>
<feature type="domain" description="MoaB/Mog" evidence="5">
    <location>
        <begin position="181"/>
        <end position="323"/>
    </location>
</feature>
<accession>A0A963Z708</accession>
<sequence length="411" mass="42834">MLTDPRGLASYQESLARLLSQVEALGSTSSLLQDAHGRYLAADIVARRDQPLAAVSAMDGYAVCSLEVAPDAQYRIVGASYPGSPFLCDLSPTEAVRVTTGAWMPRDARRVLVDEIAIRDGDNLRLLRLPTTKTHVREAAHDFRSGAILATAGTRLTAPALMAAAAGEQATVQVIRQPAVTIIVTGDELAPDLTGVGPYQTVDSASIGVAALSRDWGGVVKEIVRCGDVVEDLQECLRSALHESDIVVIIGGASGSERDFARRAAAGVGVKMIFEGVAIKPGRPTWAARYGSGDRPCLVIGLPGNPFAALAAARLFLSPMIAKAACGTADDALQWRSGSIRDAMAQGIETETFLGATLGPDGLNLLSSQDSSSQGGLAALHALILRPVKAPGCAAGSTAPYLQVTARLGDR</sequence>
<dbReference type="Gene3D" id="2.170.190.11">
    <property type="entry name" value="Molybdopterin biosynthesis moea protein, domain 3"/>
    <property type="match status" value="1"/>
</dbReference>
<dbReference type="Gene3D" id="2.40.340.10">
    <property type="entry name" value="MoeA, C-terminal, domain IV"/>
    <property type="match status" value="1"/>
</dbReference>
<keyword evidence="4" id="KW-0808">Transferase</keyword>
<dbReference type="GO" id="GO:0046872">
    <property type="term" value="F:metal ion binding"/>
    <property type="evidence" value="ECO:0007669"/>
    <property type="project" value="UniProtKB-UniRule"/>
</dbReference>
<dbReference type="SUPFAM" id="SSF63882">
    <property type="entry name" value="MoeA N-terminal region -like"/>
    <property type="match status" value="1"/>
</dbReference>
<dbReference type="GO" id="GO:0005829">
    <property type="term" value="C:cytosol"/>
    <property type="evidence" value="ECO:0007669"/>
    <property type="project" value="TreeGrafter"/>
</dbReference>
<dbReference type="InterPro" id="IPR005110">
    <property type="entry name" value="MoeA_linker/N"/>
</dbReference>
<dbReference type="Proteomes" id="UP000721844">
    <property type="component" value="Unassembled WGS sequence"/>
</dbReference>
<keyword evidence="4" id="KW-0500">Molybdenum</keyword>
<dbReference type="AlphaFoldDB" id="A0A963Z708"/>
<keyword evidence="7" id="KW-1185">Reference proteome</keyword>
<dbReference type="InterPro" id="IPR036425">
    <property type="entry name" value="MoaB/Mog-like_dom_sf"/>
</dbReference>
<comment type="catalytic activity">
    <reaction evidence="3">
        <text>adenylyl-molybdopterin + molybdate = Mo-molybdopterin + AMP + H(+)</text>
        <dbReference type="Rhea" id="RHEA:35047"/>
        <dbReference type="ChEBI" id="CHEBI:15378"/>
        <dbReference type="ChEBI" id="CHEBI:36264"/>
        <dbReference type="ChEBI" id="CHEBI:62727"/>
        <dbReference type="ChEBI" id="CHEBI:71302"/>
        <dbReference type="ChEBI" id="CHEBI:456215"/>
        <dbReference type="EC" id="2.10.1.1"/>
    </reaction>
</comment>
<evidence type="ECO:0000256" key="3">
    <source>
        <dbReference type="ARBA" id="ARBA00047317"/>
    </source>
</evidence>
<dbReference type="EMBL" id="JAESVA010000010">
    <property type="protein sequence ID" value="MCB8882998.1"/>
    <property type="molecule type" value="Genomic_DNA"/>
</dbReference>
<keyword evidence="4" id="KW-0460">Magnesium</keyword>
<dbReference type="Pfam" id="PF03453">
    <property type="entry name" value="MoeA_N"/>
    <property type="match status" value="1"/>
</dbReference>
<proteinExistence type="inferred from homology"/>
<organism evidence="6 7">
    <name type="scientific">Acidisoma cellulosilyticum</name>
    <dbReference type="NCBI Taxonomy" id="2802395"/>
    <lineage>
        <taxon>Bacteria</taxon>
        <taxon>Pseudomonadati</taxon>
        <taxon>Pseudomonadota</taxon>
        <taxon>Alphaproteobacteria</taxon>
        <taxon>Acetobacterales</taxon>
        <taxon>Acidocellaceae</taxon>
        <taxon>Acidisoma</taxon>
    </lineage>
</organism>
<dbReference type="Gene3D" id="3.40.980.10">
    <property type="entry name" value="MoaB/Mog-like domain"/>
    <property type="match status" value="1"/>
</dbReference>
<evidence type="ECO:0000259" key="5">
    <source>
        <dbReference type="SMART" id="SM00852"/>
    </source>
</evidence>
<dbReference type="PANTHER" id="PTHR10192:SF5">
    <property type="entry name" value="GEPHYRIN"/>
    <property type="match status" value="1"/>
</dbReference>
<dbReference type="InterPro" id="IPR001453">
    <property type="entry name" value="MoaB/Mog_dom"/>
</dbReference>
<dbReference type="Pfam" id="PF00994">
    <property type="entry name" value="MoCF_biosynth"/>
    <property type="match status" value="1"/>
</dbReference>
<comment type="cofactor">
    <cofactor evidence="4">
        <name>Mg(2+)</name>
        <dbReference type="ChEBI" id="CHEBI:18420"/>
    </cofactor>
</comment>
<dbReference type="CDD" id="cd00887">
    <property type="entry name" value="MoeA"/>
    <property type="match status" value="1"/>
</dbReference>
<comment type="similarity">
    <text evidence="2 4">Belongs to the MoeA family.</text>
</comment>
<dbReference type="SUPFAM" id="SSF53218">
    <property type="entry name" value="Molybdenum cofactor biosynthesis proteins"/>
    <property type="match status" value="1"/>
</dbReference>
<evidence type="ECO:0000256" key="2">
    <source>
        <dbReference type="ARBA" id="ARBA00010763"/>
    </source>
</evidence>
<comment type="function">
    <text evidence="1 4">Catalyzes the insertion of molybdate into adenylated molybdopterin with the concomitant release of AMP.</text>
</comment>
<comment type="caution">
    <text evidence="6">The sequence shown here is derived from an EMBL/GenBank/DDBJ whole genome shotgun (WGS) entry which is preliminary data.</text>
</comment>
<evidence type="ECO:0000313" key="7">
    <source>
        <dbReference type="Proteomes" id="UP000721844"/>
    </source>
</evidence>
<gene>
    <name evidence="6" type="ORF">ACELLULO517_22310</name>
</gene>
<dbReference type="EC" id="2.10.1.1" evidence="4"/>
<dbReference type="InterPro" id="IPR038987">
    <property type="entry name" value="MoeA-like"/>
</dbReference>
<name>A0A963Z708_9PROT</name>
<dbReference type="RefSeq" id="WP_227309655.1">
    <property type="nucleotide sequence ID" value="NZ_JAESVA010000010.1"/>
</dbReference>
<dbReference type="InterPro" id="IPR036688">
    <property type="entry name" value="MoeA_C_domain_IV_sf"/>
</dbReference>
<dbReference type="InterPro" id="IPR036135">
    <property type="entry name" value="MoeA_linker/N_sf"/>
</dbReference>
<dbReference type="SMART" id="SM00852">
    <property type="entry name" value="MoCF_biosynth"/>
    <property type="match status" value="1"/>
</dbReference>
<dbReference type="PANTHER" id="PTHR10192">
    <property type="entry name" value="MOLYBDOPTERIN BIOSYNTHESIS PROTEIN"/>
    <property type="match status" value="1"/>
</dbReference>
<reference evidence="6 7" key="1">
    <citation type="journal article" date="2021" name="Microorganisms">
        <title>Acidisoma silvae sp. nov. and Acidisomacellulosilytica sp. nov., Two Acidophilic Bacteria Isolated from Decaying Wood, Hydrolyzing Cellulose and Producing Poly-3-hydroxybutyrate.</title>
        <authorList>
            <person name="Mieszkin S."/>
            <person name="Pouder E."/>
            <person name="Uroz S."/>
            <person name="Simon-Colin C."/>
            <person name="Alain K."/>
        </authorList>
    </citation>
    <scope>NUCLEOTIDE SEQUENCE [LARGE SCALE GENOMIC DNA]</scope>
    <source>
        <strain evidence="6 7">HW T5.17</strain>
    </source>
</reference>